<name>A0ABV3HK50_9ACTN</name>
<proteinExistence type="predicted"/>
<keyword evidence="2" id="KW-1185">Reference proteome</keyword>
<sequence>MAVNMRRLGLGDEQVRELVKFASAACVVAQDEQHPLNWALEFFDAPEALIETGVKVWDLIDDKYGRV</sequence>
<dbReference type="Proteomes" id="UP001552427">
    <property type="component" value="Unassembled WGS sequence"/>
</dbReference>
<gene>
    <name evidence="1" type="ORF">AB0K40_45550</name>
</gene>
<accession>A0ABV3HK50</accession>
<dbReference type="RefSeq" id="WP_364463501.1">
    <property type="nucleotide sequence ID" value="NZ_JBFARM010000020.1"/>
</dbReference>
<evidence type="ECO:0000313" key="1">
    <source>
        <dbReference type="EMBL" id="MEV4292818.1"/>
    </source>
</evidence>
<comment type="caution">
    <text evidence="1">The sequence shown here is derived from an EMBL/GenBank/DDBJ whole genome shotgun (WGS) entry which is preliminary data.</text>
</comment>
<dbReference type="EMBL" id="JBFARM010000020">
    <property type="protein sequence ID" value="MEV4292818.1"/>
    <property type="molecule type" value="Genomic_DNA"/>
</dbReference>
<evidence type="ECO:0000313" key="2">
    <source>
        <dbReference type="Proteomes" id="UP001552427"/>
    </source>
</evidence>
<reference evidence="1 2" key="1">
    <citation type="submission" date="2024-06" db="EMBL/GenBank/DDBJ databases">
        <title>The Natural Products Discovery Center: Release of the First 8490 Sequenced Strains for Exploring Actinobacteria Biosynthetic Diversity.</title>
        <authorList>
            <person name="Kalkreuter E."/>
            <person name="Kautsar S.A."/>
            <person name="Yang D."/>
            <person name="Bader C.D."/>
            <person name="Teijaro C.N."/>
            <person name="Fluegel L."/>
            <person name="Davis C.M."/>
            <person name="Simpson J.R."/>
            <person name="Lauterbach L."/>
            <person name="Steele A.D."/>
            <person name="Gui C."/>
            <person name="Meng S."/>
            <person name="Li G."/>
            <person name="Viehrig K."/>
            <person name="Ye F."/>
            <person name="Su P."/>
            <person name="Kiefer A.F."/>
            <person name="Nichols A."/>
            <person name="Cepeda A.J."/>
            <person name="Yan W."/>
            <person name="Fan B."/>
            <person name="Jiang Y."/>
            <person name="Adhikari A."/>
            <person name="Zheng C.-J."/>
            <person name="Schuster L."/>
            <person name="Cowan T.M."/>
            <person name="Smanski M.J."/>
            <person name="Chevrette M.G."/>
            <person name="De Carvalho L.P.S."/>
            <person name="Shen B."/>
        </authorList>
    </citation>
    <scope>NUCLEOTIDE SEQUENCE [LARGE SCALE GENOMIC DNA]</scope>
    <source>
        <strain evidence="1 2">NPDC049574</strain>
    </source>
</reference>
<protein>
    <submittedName>
        <fullName evidence="1">Uncharacterized protein</fullName>
    </submittedName>
</protein>
<organism evidence="1 2">
    <name type="scientific">Nonomuraea bangladeshensis</name>
    <dbReference type="NCBI Taxonomy" id="404385"/>
    <lineage>
        <taxon>Bacteria</taxon>
        <taxon>Bacillati</taxon>
        <taxon>Actinomycetota</taxon>
        <taxon>Actinomycetes</taxon>
        <taxon>Streptosporangiales</taxon>
        <taxon>Streptosporangiaceae</taxon>
        <taxon>Nonomuraea</taxon>
    </lineage>
</organism>